<comment type="subcellular location">
    <subcellularLocation>
        <location evidence="1">Cytoplasm</location>
    </subcellularLocation>
</comment>
<dbReference type="OrthoDB" id="9794394at2"/>
<dbReference type="RefSeq" id="WP_135403044.1">
    <property type="nucleotide sequence ID" value="NZ_SRME01000004.1"/>
</dbReference>
<evidence type="ECO:0000313" key="9">
    <source>
        <dbReference type="EMBL" id="TGG87633.1"/>
    </source>
</evidence>
<keyword evidence="4" id="KW-0408">Iron</keyword>
<reference evidence="9 10" key="1">
    <citation type="submission" date="2019-04" db="EMBL/GenBank/DDBJ databases">
        <title>Draft genome sequence data and analysis of a Fermenting Bacterium, Geotoga petraea strain HO-Geo1, isolated from heavy-oil petroleum reservoir in Russia.</title>
        <authorList>
            <person name="Grouzdev D.S."/>
            <person name="Semenova E.M."/>
            <person name="Sokolova D.S."/>
            <person name="Tourova T.P."/>
            <person name="Poltaraus A.B."/>
            <person name="Nazina T.N."/>
        </authorList>
    </citation>
    <scope>NUCLEOTIDE SEQUENCE [LARGE SCALE GENOMIC DNA]</scope>
    <source>
        <strain evidence="9 10">HO-Geo1</strain>
    </source>
</reference>
<accession>A0A4Z0W330</accession>
<comment type="similarity">
    <text evidence="2">Belongs to the DtxR/MntR family.</text>
</comment>
<name>A0A4Z0W330_9BACT</name>
<dbReference type="SMART" id="SM00529">
    <property type="entry name" value="HTH_DTXR"/>
    <property type="match status" value="1"/>
</dbReference>
<dbReference type="SUPFAM" id="SSF50037">
    <property type="entry name" value="C-terminal domain of transcriptional repressors"/>
    <property type="match status" value="1"/>
</dbReference>
<evidence type="ECO:0000256" key="7">
    <source>
        <dbReference type="ARBA" id="ARBA00023163"/>
    </source>
</evidence>
<dbReference type="GO" id="GO:0003700">
    <property type="term" value="F:DNA-binding transcription factor activity"/>
    <property type="evidence" value="ECO:0007669"/>
    <property type="project" value="InterPro"/>
</dbReference>
<keyword evidence="7" id="KW-0804">Transcription</keyword>
<dbReference type="SUPFAM" id="SSF46785">
    <property type="entry name" value="Winged helix' DNA-binding domain"/>
    <property type="match status" value="1"/>
</dbReference>
<dbReference type="InterPro" id="IPR008988">
    <property type="entry name" value="Transcriptional_repressor_C"/>
</dbReference>
<dbReference type="PANTHER" id="PTHR33238">
    <property type="entry name" value="IRON (METAL) DEPENDENT REPRESSOR, DTXR FAMILY"/>
    <property type="match status" value="1"/>
</dbReference>
<protein>
    <submittedName>
        <fullName evidence="9">Metal-dependent transcriptional regulator</fullName>
    </submittedName>
</protein>
<dbReference type="Pfam" id="PF02742">
    <property type="entry name" value="Fe_dep_repr_C"/>
    <property type="match status" value="1"/>
</dbReference>
<dbReference type="InterPro" id="IPR038157">
    <property type="entry name" value="FeoA_core_dom"/>
</dbReference>
<dbReference type="PROSITE" id="PS50944">
    <property type="entry name" value="HTH_DTXR"/>
    <property type="match status" value="1"/>
</dbReference>
<dbReference type="Pfam" id="PF04023">
    <property type="entry name" value="FeoA"/>
    <property type="match status" value="1"/>
</dbReference>
<keyword evidence="6" id="KW-0238">DNA-binding</keyword>
<sequence>MKNMSESLENYLRAIYILHIDGKIPRIKDISKMLDVRDASAVEAIKRLEKSGMITHEKYGYINLNEKGLAYAERVYRKYITLIDFFVNILNLSKEESYKLSCGIEHHMTKDFFTSLEAMMLFIKRNPIEYTKMKQFIKKYSNEMPHVFRTTLEEVEEGEEIKIISLSGSEDKKQQLLKLGIYPGLSLILNKIKDNYIELYLKGKNILIEKENAKFIIVE</sequence>
<dbReference type="InterPro" id="IPR036388">
    <property type="entry name" value="WH-like_DNA-bd_sf"/>
</dbReference>
<dbReference type="InterPro" id="IPR050536">
    <property type="entry name" value="DtxR_MntR_Metal-Reg"/>
</dbReference>
<organism evidence="9 10">
    <name type="scientific">Geotoga petraea</name>
    <dbReference type="NCBI Taxonomy" id="28234"/>
    <lineage>
        <taxon>Bacteria</taxon>
        <taxon>Thermotogati</taxon>
        <taxon>Thermotogota</taxon>
        <taxon>Thermotogae</taxon>
        <taxon>Petrotogales</taxon>
        <taxon>Petrotogaceae</taxon>
        <taxon>Geotoga</taxon>
    </lineage>
</organism>
<dbReference type="InterPro" id="IPR036390">
    <property type="entry name" value="WH_DNA-bd_sf"/>
</dbReference>
<dbReference type="Pfam" id="PF01325">
    <property type="entry name" value="Fe_dep_repress"/>
    <property type="match status" value="1"/>
</dbReference>
<dbReference type="SUPFAM" id="SSF47979">
    <property type="entry name" value="Iron-dependent repressor protein, dimerization domain"/>
    <property type="match status" value="1"/>
</dbReference>
<dbReference type="InterPro" id="IPR007167">
    <property type="entry name" value="Fe-transptr_FeoA-like"/>
</dbReference>
<dbReference type="InterPro" id="IPR022689">
    <property type="entry name" value="Iron_dep_repressor"/>
</dbReference>
<evidence type="ECO:0000313" key="10">
    <source>
        <dbReference type="Proteomes" id="UP000297288"/>
    </source>
</evidence>
<dbReference type="Gene3D" id="1.10.10.10">
    <property type="entry name" value="Winged helix-like DNA-binding domain superfamily/Winged helix DNA-binding domain"/>
    <property type="match status" value="1"/>
</dbReference>
<evidence type="ECO:0000259" key="8">
    <source>
        <dbReference type="PROSITE" id="PS50944"/>
    </source>
</evidence>
<dbReference type="InterPro" id="IPR022687">
    <property type="entry name" value="HTH_DTXR"/>
</dbReference>
<dbReference type="PANTHER" id="PTHR33238:SF7">
    <property type="entry name" value="IRON-DEPENDENT TRANSCRIPTIONAL REGULATOR"/>
    <property type="match status" value="1"/>
</dbReference>
<dbReference type="AlphaFoldDB" id="A0A4Z0W330"/>
<dbReference type="Proteomes" id="UP000297288">
    <property type="component" value="Unassembled WGS sequence"/>
</dbReference>
<dbReference type="GO" id="GO:0046983">
    <property type="term" value="F:protein dimerization activity"/>
    <property type="evidence" value="ECO:0007669"/>
    <property type="project" value="InterPro"/>
</dbReference>
<dbReference type="GO" id="GO:0046914">
    <property type="term" value="F:transition metal ion binding"/>
    <property type="evidence" value="ECO:0007669"/>
    <property type="project" value="InterPro"/>
</dbReference>
<dbReference type="InterPro" id="IPR001367">
    <property type="entry name" value="Fe_dep_repressor"/>
</dbReference>
<comment type="caution">
    <text evidence="9">The sequence shown here is derived from an EMBL/GenBank/DDBJ whole genome shotgun (WGS) entry which is preliminary data.</text>
</comment>
<dbReference type="GO" id="GO:0003677">
    <property type="term" value="F:DNA binding"/>
    <property type="evidence" value="ECO:0007669"/>
    <property type="project" value="UniProtKB-KW"/>
</dbReference>
<gene>
    <name evidence="9" type="ORF">E4650_07785</name>
</gene>
<evidence type="ECO:0000256" key="4">
    <source>
        <dbReference type="ARBA" id="ARBA00023004"/>
    </source>
</evidence>
<evidence type="ECO:0000256" key="5">
    <source>
        <dbReference type="ARBA" id="ARBA00023015"/>
    </source>
</evidence>
<evidence type="ECO:0000256" key="2">
    <source>
        <dbReference type="ARBA" id="ARBA00007871"/>
    </source>
</evidence>
<evidence type="ECO:0000256" key="1">
    <source>
        <dbReference type="ARBA" id="ARBA00004496"/>
    </source>
</evidence>
<evidence type="ECO:0000256" key="3">
    <source>
        <dbReference type="ARBA" id="ARBA00011738"/>
    </source>
</evidence>
<keyword evidence="5" id="KW-0805">Transcription regulation</keyword>
<feature type="domain" description="HTH dtxR-type" evidence="8">
    <location>
        <begin position="4"/>
        <end position="65"/>
    </location>
</feature>
<evidence type="ECO:0000256" key="6">
    <source>
        <dbReference type="ARBA" id="ARBA00023125"/>
    </source>
</evidence>
<dbReference type="GO" id="GO:0005737">
    <property type="term" value="C:cytoplasm"/>
    <property type="evidence" value="ECO:0007669"/>
    <property type="project" value="UniProtKB-SubCell"/>
</dbReference>
<dbReference type="EMBL" id="SRME01000004">
    <property type="protein sequence ID" value="TGG87633.1"/>
    <property type="molecule type" value="Genomic_DNA"/>
</dbReference>
<proteinExistence type="inferred from homology"/>
<comment type="subunit">
    <text evidence="3">Homodimer.</text>
</comment>
<dbReference type="Gene3D" id="2.30.30.90">
    <property type="match status" value="1"/>
</dbReference>
<dbReference type="InterPro" id="IPR036421">
    <property type="entry name" value="Fe_dep_repressor_sf"/>
</dbReference>